<dbReference type="GO" id="GO:0016787">
    <property type="term" value="F:hydrolase activity"/>
    <property type="evidence" value="ECO:0007669"/>
    <property type="project" value="UniProtKB-KW"/>
</dbReference>
<organism evidence="2 3">
    <name type="scientific">Paenibacillus gansuensis</name>
    <dbReference type="NCBI Taxonomy" id="306542"/>
    <lineage>
        <taxon>Bacteria</taxon>
        <taxon>Bacillati</taxon>
        <taxon>Bacillota</taxon>
        <taxon>Bacilli</taxon>
        <taxon>Bacillales</taxon>
        <taxon>Paenibacillaceae</taxon>
        <taxon>Paenibacillus</taxon>
    </lineage>
</organism>
<protein>
    <submittedName>
        <fullName evidence="2">SGNH/GDSL hydrolase family protein</fullName>
        <ecNumber evidence="2">3.1.-.-</ecNumber>
    </submittedName>
</protein>
<accession>A0ABW5PEF7</accession>
<dbReference type="EMBL" id="JBHUME010000007">
    <property type="protein sequence ID" value="MFD2612845.1"/>
    <property type="molecule type" value="Genomic_DNA"/>
</dbReference>
<dbReference type="SUPFAM" id="SSF52266">
    <property type="entry name" value="SGNH hydrolase"/>
    <property type="match status" value="1"/>
</dbReference>
<dbReference type="PANTHER" id="PTHR30383">
    <property type="entry name" value="THIOESTERASE 1/PROTEASE 1/LYSOPHOSPHOLIPASE L1"/>
    <property type="match status" value="1"/>
</dbReference>
<feature type="domain" description="SGNH hydrolase-type esterase" evidence="1">
    <location>
        <begin position="11"/>
        <end position="200"/>
    </location>
</feature>
<keyword evidence="2" id="KW-0378">Hydrolase</keyword>
<dbReference type="EC" id="3.1.-.-" evidence="2"/>
<reference evidence="3" key="1">
    <citation type="journal article" date="2019" name="Int. J. Syst. Evol. Microbiol.">
        <title>The Global Catalogue of Microorganisms (GCM) 10K type strain sequencing project: providing services to taxonomists for standard genome sequencing and annotation.</title>
        <authorList>
            <consortium name="The Broad Institute Genomics Platform"/>
            <consortium name="The Broad Institute Genome Sequencing Center for Infectious Disease"/>
            <person name="Wu L."/>
            <person name="Ma J."/>
        </authorList>
    </citation>
    <scope>NUCLEOTIDE SEQUENCE [LARGE SCALE GENOMIC DNA]</scope>
    <source>
        <strain evidence="3">KCTC 3950</strain>
    </source>
</reference>
<dbReference type="Gene3D" id="3.40.50.1110">
    <property type="entry name" value="SGNH hydrolase"/>
    <property type="match status" value="1"/>
</dbReference>
<gene>
    <name evidence="2" type="ORF">ACFSUF_10465</name>
</gene>
<dbReference type="InterPro" id="IPR036514">
    <property type="entry name" value="SGNH_hydro_sf"/>
</dbReference>
<name>A0ABW5PEF7_9BACL</name>
<sequence>MKLAKSDTWVLIGDSITDCGRKHPQGEGLFDGIGKGYAALAEGLIHSFYPELGIRMINMGSSGHTIKDLKGRWETDVIQLKPDWVSILIGINDVWRQFDQPLIKESHVYIDEYESTLRSLVGRTSSQVKGIVLMAPFYLEPNKEDAMRAMMDRYGKAVKNIAEEYGALYVDTQAYMDRLMEHIYPATLAWDRVHPNFTGHMTIARALLDVLDFDWALRKANV</sequence>
<dbReference type="CDD" id="cd01834">
    <property type="entry name" value="SGNH_hydrolase_like_2"/>
    <property type="match status" value="1"/>
</dbReference>
<dbReference type="PANTHER" id="PTHR30383:SF5">
    <property type="entry name" value="SGNH HYDROLASE-TYPE ESTERASE DOMAIN-CONTAINING PROTEIN"/>
    <property type="match status" value="1"/>
</dbReference>
<dbReference type="InterPro" id="IPR013830">
    <property type="entry name" value="SGNH_hydro"/>
</dbReference>
<proteinExistence type="predicted"/>
<dbReference type="Pfam" id="PF13472">
    <property type="entry name" value="Lipase_GDSL_2"/>
    <property type="match status" value="1"/>
</dbReference>
<comment type="caution">
    <text evidence="2">The sequence shown here is derived from an EMBL/GenBank/DDBJ whole genome shotgun (WGS) entry which is preliminary data.</text>
</comment>
<evidence type="ECO:0000313" key="2">
    <source>
        <dbReference type="EMBL" id="MFD2612845.1"/>
    </source>
</evidence>
<dbReference type="InterPro" id="IPR051532">
    <property type="entry name" value="Ester_Hydrolysis_Enzymes"/>
</dbReference>
<evidence type="ECO:0000259" key="1">
    <source>
        <dbReference type="Pfam" id="PF13472"/>
    </source>
</evidence>
<keyword evidence="3" id="KW-1185">Reference proteome</keyword>
<evidence type="ECO:0000313" key="3">
    <source>
        <dbReference type="Proteomes" id="UP001597541"/>
    </source>
</evidence>
<dbReference type="RefSeq" id="WP_377602662.1">
    <property type="nucleotide sequence ID" value="NZ_JBHUME010000007.1"/>
</dbReference>
<dbReference type="Proteomes" id="UP001597541">
    <property type="component" value="Unassembled WGS sequence"/>
</dbReference>